<sequence length="101" mass="11482">MKIWLYILSILMILRILFKFVNKLLINIKIVGVLVMIDKYTSLNDAIYQDPRVADILMSYGVPCYGNTENQLSSLEDVGIRYGIDINSVISKINSTTSSLY</sequence>
<keyword evidence="1" id="KW-0812">Transmembrane</keyword>
<evidence type="ECO:0000313" key="3">
    <source>
        <dbReference type="Proteomes" id="UP000010420"/>
    </source>
</evidence>
<gene>
    <name evidence="2" type="ORF">HMPREF0216_00108</name>
</gene>
<reference evidence="2 3" key="1">
    <citation type="submission" date="2012-05" db="EMBL/GenBank/DDBJ databases">
        <authorList>
            <person name="Weinstock G."/>
            <person name="Sodergren E."/>
            <person name="Lobos E.A."/>
            <person name="Fulton L."/>
            <person name="Fulton R."/>
            <person name="Courtney L."/>
            <person name="Fronick C."/>
            <person name="O'Laughlin M."/>
            <person name="Godfrey J."/>
            <person name="Wilson R.M."/>
            <person name="Miner T."/>
            <person name="Farmer C."/>
            <person name="Delehaunty K."/>
            <person name="Cordes M."/>
            <person name="Minx P."/>
            <person name="Tomlinson C."/>
            <person name="Chen J."/>
            <person name="Wollam A."/>
            <person name="Pepin K.H."/>
            <person name="Bhonagiri V."/>
            <person name="Zhang X."/>
            <person name="Suruliraj S."/>
            <person name="Warren W."/>
            <person name="Mitreva M."/>
            <person name="Mardis E.R."/>
            <person name="Wilson R.K."/>
        </authorList>
    </citation>
    <scope>NUCLEOTIDE SEQUENCE [LARGE SCALE GENOMIC DNA]</scope>
    <source>
        <strain evidence="2 3">DSM 1785</strain>
    </source>
</reference>
<dbReference type="HOGENOM" id="CLU_2286582_0_0_9"/>
<dbReference type="STRING" id="545697.HMPREF0216_00108"/>
<dbReference type="Proteomes" id="UP000010420">
    <property type="component" value="Unassembled WGS sequence"/>
</dbReference>
<dbReference type="SUPFAM" id="SSF140683">
    <property type="entry name" value="SP0561-like"/>
    <property type="match status" value="1"/>
</dbReference>
<accession>L1QNW1</accession>
<dbReference type="eggNOG" id="ENOG5031RW2">
    <property type="taxonomic scope" value="Bacteria"/>
</dbReference>
<evidence type="ECO:0000313" key="2">
    <source>
        <dbReference type="EMBL" id="EKY29616.1"/>
    </source>
</evidence>
<protein>
    <recommendedName>
        <fullName evidence="4">DUF1858 domain-containing protein</fullName>
    </recommendedName>
</protein>
<comment type="caution">
    <text evidence="2">The sequence shown here is derived from an EMBL/GenBank/DDBJ whole genome shotgun (WGS) entry which is preliminary data.</text>
</comment>
<evidence type="ECO:0008006" key="4">
    <source>
        <dbReference type="Google" id="ProtNLM"/>
    </source>
</evidence>
<feature type="transmembrane region" description="Helical" evidence="1">
    <location>
        <begin position="6"/>
        <end position="26"/>
    </location>
</feature>
<dbReference type="InterPro" id="IPR038062">
    <property type="entry name" value="ScdA-like_N_sf"/>
</dbReference>
<keyword evidence="1" id="KW-0472">Membrane</keyword>
<dbReference type="PATRIC" id="fig|545697.3.peg.108"/>
<proteinExistence type="predicted"/>
<keyword evidence="3" id="KW-1185">Reference proteome</keyword>
<keyword evidence="1" id="KW-1133">Transmembrane helix</keyword>
<organism evidence="2 3">
    <name type="scientific">Clostridium celatum DSM 1785</name>
    <dbReference type="NCBI Taxonomy" id="545697"/>
    <lineage>
        <taxon>Bacteria</taxon>
        <taxon>Bacillati</taxon>
        <taxon>Bacillota</taxon>
        <taxon>Clostridia</taxon>
        <taxon>Eubacteriales</taxon>
        <taxon>Clostridiaceae</taxon>
        <taxon>Clostridium</taxon>
    </lineage>
</organism>
<dbReference type="EMBL" id="AMEZ01000004">
    <property type="protein sequence ID" value="EKY29616.1"/>
    <property type="molecule type" value="Genomic_DNA"/>
</dbReference>
<dbReference type="Gene3D" id="1.10.3910.10">
    <property type="entry name" value="SP0561-like"/>
    <property type="match status" value="1"/>
</dbReference>
<evidence type="ECO:0000256" key="1">
    <source>
        <dbReference type="SAM" id="Phobius"/>
    </source>
</evidence>
<dbReference type="AlphaFoldDB" id="L1QNW1"/>
<name>L1QNW1_9CLOT</name>